<protein>
    <submittedName>
        <fullName evidence="1">Uncharacterized protein</fullName>
    </submittedName>
</protein>
<dbReference type="EMBL" id="JAOWRF010000250">
    <property type="protein sequence ID" value="MCV3215176.1"/>
    <property type="molecule type" value="Genomic_DNA"/>
</dbReference>
<dbReference type="RefSeq" id="WP_263746772.1">
    <property type="nucleotide sequence ID" value="NZ_JAOWRF010000250.1"/>
</dbReference>
<proteinExistence type="predicted"/>
<gene>
    <name evidence="1" type="ORF">OGM63_16935</name>
</gene>
<name>A0ABT3B1C3_9CYAN</name>
<reference evidence="1 2" key="1">
    <citation type="submission" date="2022-10" db="EMBL/GenBank/DDBJ databases">
        <title>Identification of biosynthetic pathway for the production of the potent trypsin inhibitor radiosumin.</title>
        <authorList>
            <person name="Fewer D.P."/>
            <person name="Delbaje E."/>
            <person name="Ouyang X."/>
            <person name="Agostino P.D."/>
            <person name="Wahlsten M."/>
            <person name="Jokela J."/>
            <person name="Permi P."/>
            <person name="Haapaniemi E."/>
            <person name="Koistinen H."/>
        </authorList>
    </citation>
    <scope>NUCLEOTIDE SEQUENCE [LARGE SCALE GENOMIC DNA]</scope>
    <source>
        <strain evidence="1 2">NIES-515</strain>
    </source>
</reference>
<accession>A0ABT3B1C3</accession>
<organism evidence="1 2">
    <name type="scientific">Plectonema radiosum NIES-515</name>
    <dbReference type="NCBI Taxonomy" id="2986073"/>
    <lineage>
        <taxon>Bacteria</taxon>
        <taxon>Bacillati</taxon>
        <taxon>Cyanobacteriota</taxon>
        <taxon>Cyanophyceae</taxon>
        <taxon>Oscillatoriophycideae</taxon>
        <taxon>Oscillatoriales</taxon>
        <taxon>Microcoleaceae</taxon>
        <taxon>Plectonema</taxon>
    </lineage>
</organism>
<sequence>MNPPRKLMLVVRELHVMEYEGLRLAPYLAPSGMYWRAQIVPVEYISPKHGARSIYLSRHSGIPTYTSGNGYNYFELGTVESDTPQQIAEKFIARFQELAQRRQVR</sequence>
<evidence type="ECO:0000313" key="2">
    <source>
        <dbReference type="Proteomes" id="UP001526143"/>
    </source>
</evidence>
<evidence type="ECO:0000313" key="1">
    <source>
        <dbReference type="EMBL" id="MCV3215176.1"/>
    </source>
</evidence>
<dbReference type="Proteomes" id="UP001526143">
    <property type="component" value="Unassembled WGS sequence"/>
</dbReference>
<keyword evidence="2" id="KW-1185">Reference proteome</keyword>
<comment type="caution">
    <text evidence="1">The sequence shown here is derived from an EMBL/GenBank/DDBJ whole genome shotgun (WGS) entry which is preliminary data.</text>
</comment>